<dbReference type="Proteomes" id="UP000749293">
    <property type="component" value="Unassembled WGS sequence"/>
</dbReference>
<protein>
    <submittedName>
        <fullName evidence="2">Uncharacterized protein</fullName>
    </submittedName>
</protein>
<evidence type="ECO:0000313" key="2">
    <source>
        <dbReference type="EMBL" id="KAF4124226.1"/>
    </source>
</evidence>
<feature type="compositionally biased region" description="Basic residues" evidence="1">
    <location>
        <begin position="262"/>
        <end position="278"/>
    </location>
</feature>
<evidence type="ECO:0000313" key="3">
    <source>
        <dbReference type="Proteomes" id="UP000749293"/>
    </source>
</evidence>
<evidence type="ECO:0000256" key="1">
    <source>
        <dbReference type="SAM" id="MobiDB-lite"/>
    </source>
</evidence>
<dbReference type="AlphaFoldDB" id="A0A9P4YYS2"/>
<name>A0A9P4YYS2_9HYPO</name>
<reference evidence="2" key="1">
    <citation type="submission" date="2020-03" db="EMBL/GenBank/DDBJ databases">
        <title>Site-based positive gene gene selection in Geosmithia morbida across the United States reveals a broad range of putative effectors and factors for local host and environmental adapation.</title>
        <authorList>
            <person name="Onufrak A."/>
            <person name="Murdoch R.W."/>
            <person name="Gazis R."/>
            <person name="Huff M."/>
            <person name="Staton M."/>
            <person name="Klingeman W."/>
            <person name="Hadziabdic D."/>
        </authorList>
    </citation>
    <scope>NUCLEOTIDE SEQUENCE</scope>
    <source>
        <strain evidence="2">1262</strain>
    </source>
</reference>
<proteinExistence type="predicted"/>
<feature type="region of interest" description="Disordered" evidence="1">
    <location>
        <begin position="296"/>
        <end position="334"/>
    </location>
</feature>
<sequence>MSSSSPPTPLSQSTSFYSAPDGEDNSTAASSPVHTHLFPYRSARPLPRELRQHCQIFLEEQLCTADELDVAVQALAYLRGVVSVVGPVKADIRTAVQFRRWSRRSGHRGHGNDSQPSDHSDDSDQGNHAGDEDRLSGRLANDSSLWSRGQDFWSVLGWAMNCSVLHPRRWTYWKAWLDLMLDAMDKDWEERERLDAEAHQAAGTTGDVPVTARRESIVTMYLDQQTGRRGSFKAVIKALLADGGPISSAAFREVFDKETRGPKRKKPSSSSSSRKRKRETLDLENDEFGDYLVDDEDECASSGQSEPSTPQKKRGPDERTAATGPGDDDAEQVGLDHPGLVESVWVRLRLFRLVSLATHTMGRRGELDDLYSDLASALKLAPLPLFSLIVSQRSNPLPPEAHVTLLKELFALLLPASHRKPARVDPDAEDAGAITPPMLRECFAPYPANTVAADDNAKLSLVTESAVQLLWRCGAVEYTELLGQAIERGIEAREAKTKKKRSATKARMDPGDILAHEVLSSSSERLRLLLEVMKATATTAVD</sequence>
<accession>A0A9P4YYS2</accession>
<dbReference type="EMBL" id="JAANYQ010000005">
    <property type="protein sequence ID" value="KAF4124226.1"/>
    <property type="molecule type" value="Genomic_DNA"/>
</dbReference>
<dbReference type="OrthoDB" id="5411773at2759"/>
<feature type="region of interest" description="Disordered" evidence="1">
    <location>
        <begin position="1"/>
        <end position="33"/>
    </location>
</feature>
<keyword evidence="3" id="KW-1185">Reference proteome</keyword>
<organism evidence="2 3">
    <name type="scientific">Geosmithia morbida</name>
    <dbReference type="NCBI Taxonomy" id="1094350"/>
    <lineage>
        <taxon>Eukaryota</taxon>
        <taxon>Fungi</taxon>
        <taxon>Dikarya</taxon>
        <taxon>Ascomycota</taxon>
        <taxon>Pezizomycotina</taxon>
        <taxon>Sordariomycetes</taxon>
        <taxon>Hypocreomycetidae</taxon>
        <taxon>Hypocreales</taxon>
        <taxon>Bionectriaceae</taxon>
        <taxon>Geosmithia</taxon>
    </lineage>
</organism>
<feature type="compositionally biased region" description="Polar residues" evidence="1">
    <location>
        <begin position="301"/>
        <end position="310"/>
    </location>
</feature>
<comment type="caution">
    <text evidence="2">The sequence shown here is derived from an EMBL/GenBank/DDBJ whole genome shotgun (WGS) entry which is preliminary data.</text>
</comment>
<feature type="region of interest" description="Disordered" evidence="1">
    <location>
        <begin position="103"/>
        <end position="136"/>
    </location>
</feature>
<feature type="region of interest" description="Disordered" evidence="1">
    <location>
        <begin position="253"/>
        <end position="281"/>
    </location>
</feature>
<gene>
    <name evidence="2" type="ORF">GMORB2_5942</name>
</gene>
<dbReference type="RefSeq" id="XP_035322878.1">
    <property type="nucleotide sequence ID" value="XM_035467912.1"/>
</dbReference>
<feature type="compositionally biased region" description="Low complexity" evidence="1">
    <location>
        <begin position="1"/>
        <end position="15"/>
    </location>
</feature>
<dbReference type="GeneID" id="55972167"/>